<reference evidence="3 4" key="1">
    <citation type="submission" date="2019-05" db="EMBL/GenBank/DDBJ databases">
        <title>Another draft genome of Portunus trituberculatus and its Hox gene families provides insights of decapod evolution.</title>
        <authorList>
            <person name="Jeong J.-H."/>
            <person name="Song I."/>
            <person name="Kim S."/>
            <person name="Choi T."/>
            <person name="Kim D."/>
            <person name="Ryu S."/>
            <person name="Kim W."/>
        </authorList>
    </citation>
    <scope>NUCLEOTIDE SEQUENCE [LARGE SCALE GENOMIC DNA]</scope>
    <source>
        <tissue evidence="3">Muscle</tissue>
    </source>
</reference>
<name>A0A5B7JZU0_PORTR</name>
<evidence type="ECO:0000256" key="2">
    <source>
        <dbReference type="SAM" id="Phobius"/>
    </source>
</evidence>
<feature type="region of interest" description="Disordered" evidence="1">
    <location>
        <begin position="60"/>
        <end position="82"/>
    </location>
</feature>
<feature type="region of interest" description="Disordered" evidence="1">
    <location>
        <begin position="180"/>
        <end position="205"/>
    </location>
</feature>
<feature type="compositionally biased region" description="Gly residues" evidence="1">
    <location>
        <begin position="187"/>
        <end position="205"/>
    </location>
</feature>
<feature type="compositionally biased region" description="Polar residues" evidence="1">
    <location>
        <begin position="107"/>
        <end position="117"/>
    </location>
</feature>
<keyword evidence="2" id="KW-0812">Transmembrane</keyword>
<protein>
    <submittedName>
        <fullName evidence="3">Uncharacterized protein</fullName>
    </submittedName>
</protein>
<dbReference type="Proteomes" id="UP000324222">
    <property type="component" value="Unassembled WGS sequence"/>
</dbReference>
<evidence type="ECO:0000313" key="3">
    <source>
        <dbReference type="EMBL" id="MPC97834.1"/>
    </source>
</evidence>
<feature type="transmembrane region" description="Helical" evidence="2">
    <location>
        <begin position="37"/>
        <end position="55"/>
    </location>
</feature>
<accession>A0A5B7JZU0</accession>
<dbReference type="EMBL" id="VSRR010111660">
    <property type="protein sequence ID" value="MPC97834.1"/>
    <property type="molecule type" value="Genomic_DNA"/>
</dbReference>
<feature type="region of interest" description="Disordered" evidence="1">
    <location>
        <begin position="103"/>
        <end position="141"/>
    </location>
</feature>
<feature type="compositionally biased region" description="Gly residues" evidence="1">
    <location>
        <begin position="10"/>
        <end position="30"/>
    </location>
</feature>
<keyword evidence="4" id="KW-1185">Reference proteome</keyword>
<dbReference type="AlphaFoldDB" id="A0A5B7JZU0"/>
<proteinExistence type="predicted"/>
<keyword evidence="2" id="KW-0472">Membrane</keyword>
<sequence>MVVKIRARNDGGGGSSSRSGGSGGGGGGRRVGPVERYVVVAWCMVVVVVVVVMKVPDVVSSRRGCSGGGECDEEEEEEEKVRETSWRWHLALAVVMLAEEEEEASPTYKNPKTQHPYTSPRPYPPRASPCTPAHASEGEETKRERVVSVWGWCVAVRAARTDTRYVATQEVAGHVGWREKGARGRGKGTLGRVGGKGTWEGGGWL</sequence>
<evidence type="ECO:0000256" key="1">
    <source>
        <dbReference type="SAM" id="MobiDB-lite"/>
    </source>
</evidence>
<keyword evidence="2" id="KW-1133">Transmembrane helix</keyword>
<feature type="region of interest" description="Disordered" evidence="1">
    <location>
        <begin position="1"/>
        <end position="30"/>
    </location>
</feature>
<evidence type="ECO:0000313" key="4">
    <source>
        <dbReference type="Proteomes" id="UP000324222"/>
    </source>
</evidence>
<comment type="caution">
    <text evidence="3">The sequence shown here is derived from an EMBL/GenBank/DDBJ whole genome shotgun (WGS) entry which is preliminary data.</text>
</comment>
<gene>
    <name evidence="3" type="ORF">E2C01_093170</name>
</gene>
<organism evidence="3 4">
    <name type="scientific">Portunus trituberculatus</name>
    <name type="common">Swimming crab</name>
    <name type="synonym">Neptunus trituberculatus</name>
    <dbReference type="NCBI Taxonomy" id="210409"/>
    <lineage>
        <taxon>Eukaryota</taxon>
        <taxon>Metazoa</taxon>
        <taxon>Ecdysozoa</taxon>
        <taxon>Arthropoda</taxon>
        <taxon>Crustacea</taxon>
        <taxon>Multicrustacea</taxon>
        <taxon>Malacostraca</taxon>
        <taxon>Eumalacostraca</taxon>
        <taxon>Eucarida</taxon>
        <taxon>Decapoda</taxon>
        <taxon>Pleocyemata</taxon>
        <taxon>Brachyura</taxon>
        <taxon>Eubrachyura</taxon>
        <taxon>Portunoidea</taxon>
        <taxon>Portunidae</taxon>
        <taxon>Portuninae</taxon>
        <taxon>Portunus</taxon>
    </lineage>
</organism>